<dbReference type="GO" id="GO:0016787">
    <property type="term" value="F:hydrolase activity"/>
    <property type="evidence" value="ECO:0007669"/>
    <property type="project" value="UniProtKB-KW"/>
</dbReference>
<comment type="cofactor">
    <cofactor evidence="1">
        <name>Mg(2+)</name>
        <dbReference type="ChEBI" id="CHEBI:18420"/>
    </cofactor>
</comment>
<dbReference type="RefSeq" id="XP_056854014.1">
    <property type="nucleotide sequence ID" value="XM_056998034.1"/>
</dbReference>
<evidence type="ECO:0000313" key="7">
    <source>
        <dbReference type="RefSeq" id="XP_056854014.1"/>
    </source>
</evidence>
<dbReference type="GO" id="GO:0005524">
    <property type="term" value="F:ATP binding"/>
    <property type="evidence" value="ECO:0007669"/>
    <property type="project" value="UniProtKB-KW"/>
</dbReference>
<dbReference type="Pfam" id="PF05970">
    <property type="entry name" value="PIF1"/>
    <property type="match status" value="1"/>
</dbReference>
<sequence length="1602" mass="182303">MAKEARSQRVNILSEKRNCVEVKSATLTHTSQSGSQALSSAHNGTLSSFELTGRKRHHHSGETVEQNNGKFQSNCSAVDNPDVQIPGPESFTDLLRSMSSVVGGLHSQKQSTDASPMNIREFYFSRNSVISPIASDSDSEESCDDIWHVDTSNAENEYHYFSETESEDESQVVEEHEEDYNNDASTSLGRIDSAPKLKRRRTQSKKTLSNVTKEGYKDDGDIDNECPVCGALFWYNERISKNRKAKRAVFTMCCMRGKIKLPLLQEPPEFLQGLLTNDDAISKHFRENIRSLNMMFSFTSLGGKIDNSVNSGKGPKVFKLHGENYHLIGSMKPKPKEKAKFSQLYIHDTENEVQNRISALSGNSERSKIREDLVESIMNMLRQCNVHVKTFRNAMDRFNDEEDSQELCLKLIHNRVKDGRVYNLPTSSEIAGLVVGDFRINMDKRDIILEKNSGKLKRIHELHPCYLPLQYPLIFPYGEDGFRLGIQHGYTGNKKNKKPNISMREFFAYRIQIRKVGSQALLLSRRLLQQFLVDAYTMIETHRLRYIRKNQANLRSLSFSKFVAASNQGLSSLPIEGNRIIIPSSFTGGPRYMHQMYLDAMTICKYYGFPDLFITFTCNPKWPELTRYFAKYNLRSEDRPELCCRLFKIKLDSLMDDLTKKHLLGKTVSAMYTIEFQKRGLPHAHILLFMDARDKFPCAEDIDRIISAEIPKRTEEPILYEIVRDTMIHGPCGVVNKDSPCMIDGKCSKFSPRKIVEKTTVDSQGYPVYRRRDNGAFIEKRGIQLDNRFVVPYNKELLLGYNAHINVEWCNQSRSIKYLFKYINKGHDCVTATVTQKSKSDAMASEDNSDTTNSGNNANPAEGDEEETVDEIKKYFEARYISACEATWRILAFPTHYRSTPVEKLTFHLEGDQPVIYREGDTVDTVMARAKTTKTMFLAWFDCCENYPEARLLTYAELPTKFIYDAKATVWKKRKKGFAIGRLTPVSPSAGELFYLRVLINKVKGSRSYDDIKTVDGILYPSFEDVCYELGLLDDDKEYIEALKEYLILTEEKIENITLLMIDKLLRKNNTSLERWKTMPQPVDNDQYSHGNQLLEDELNYPQEELRTRHQELFRQLTDEQRTVYEEIMASVNTSSGGVYFVYGYGRTGKTFIWNLLSASIRSRGDIVLNVASSGIAALLLPGGRTAHSRFSIPINPDEFSTCKIQPGSDQAELISKASLIIWDEAPMMSRHCFEALDRSLCDIMKTTDETPFGGKVVVFGGDFRQILPVIPKGNRTDIVMAALNSSYLWKYCKVLELTKNMRLFSEQNHSAAAEIAEFSKWILDVGDGKINEPNTGETMIDIPKDLLITQCNDPIEAIVSEVYGTTFKDSKDPLFFQERAILCPTNEDVDVINNYMLDHLTGEERIYLSSDCIDPADTKSKDDSVFTPDFLNSIKASGLPNHSLRLRIGTPVMLLRNLNTNEGLCNGTRLQITQLGNHLLEAKVITGTRAGEKVFLHRILITPTDSKLPFKMRRRQFPLKVAFAMTINKSQGQTLAKVGLFLPRPVFSHGQLYVAVSRVKSRKGLKILITDKDGACPQSSTMNVVYKEVFQNLFEEKDTQS</sequence>
<dbReference type="PANTHER" id="PTHR10492">
    <property type="match status" value="1"/>
</dbReference>
<dbReference type="GO" id="GO:0000723">
    <property type="term" value="P:telomere maintenance"/>
    <property type="evidence" value="ECO:0007669"/>
    <property type="project" value="InterPro"/>
</dbReference>
<dbReference type="EC" id="5.6.2.3" evidence="1"/>
<dbReference type="GO" id="GO:0043139">
    <property type="term" value="F:5'-3' DNA helicase activity"/>
    <property type="evidence" value="ECO:0007669"/>
    <property type="project" value="UniProtKB-EC"/>
</dbReference>
<name>A0A9W3CRE5_RAPSA</name>
<feature type="domain" description="DNA helicase Pif1-like DEAD-box helicase" evidence="3">
    <location>
        <begin position="1116"/>
        <end position="1336"/>
    </location>
</feature>
<accession>A0A9W3CRE5</accession>
<dbReference type="InterPro" id="IPR027417">
    <property type="entry name" value="P-loop_NTPase"/>
</dbReference>
<dbReference type="PANTHER" id="PTHR10492:SF101">
    <property type="entry name" value="ATP-DEPENDENT DNA HELICASE"/>
    <property type="match status" value="1"/>
</dbReference>
<dbReference type="Proteomes" id="UP000504610">
    <property type="component" value="Unplaced"/>
</dbReference>
<gene>
    <name evidence="7" type="primary">LOC108808275</name>
</gene>
<feature type="domain" description="Helitron helicase-like" evidence="4">
    <location>
        <begin position="506"/>
        <end position="688"/>
    </location>
</feature>
<dbReference type="OrthoDB" id="1735618at2759"/>
<evidence type="ECO:0000313" key="6">
    <source>
        <dbReference type="Proteomes" id="UP000504610"/>
    </source>
</evidence>
<feature type="compositionally biased region" description="Polar residues" evidence="2">
    <location>
        <begin position="850"/>
        <end position="859"/>
    </location>
</feature>
<evidence type="ECO:0000259" key="5">
    <source>
        <dbReference type="Pfam" id="PF21530"/>
    </source>
</evidence>
<dbReference type="GeneID" id="108808275"/>
<feature type="domain" description="DNA helicase Pif1-like 2B" evidence="5">
    <location>
        <begin position="1430"/>
        <end position="1476"/>
    </location>
</feature>
<dbReference type="FunFam" id="3.40.50.300:FF:002884">
    <property type="entry name" value="ATP-dependent DNA helicase"/>
    <property type="match status" value="1"/>
</dbReference>
<keyword evidence="1" id="KW-0227">DNA damage</keyword>
<keyword evidence="1" id="KW-0347">Helicase</keyword>
<dbReference type="SUPFAM" id="SSF52540">
    <property type="entry name" value="P-loop containing nucleoside triphosphate hydrolases"/>
    <property type="match status" value="2"/>
</dbReference>
<dbReference type="InterPro" id="IPR049163">
    <property type="entry name" value="Pif1-like_2B_dom"/>
</dbReference>
<feature type="compositionally biased region" description="Acidic residues" evidence="2">
    <location>
        <begin position="164"/>
        <end position="181"/>
    </location>
</feature>
<dbReference type="GO" id="GO:0006310">
    <property type="term" value="P:DNA recombination"/>
    <property type="evidence" value="ECO:0007669"/>
    <property type="project" value="UniProtKB-KW"/>
</dbReference>
<keyword evidence="1" id="KW-0378">Hydrolase</keyword>
<dbReference type="Gene3D" id="3.40.50.300">
    <property type="entry name" value="P-loop containing nucleotide triphosphate hydrolases"/>
    <property type="match status" value="2"/>
</dbReference>
<comment type="catalytic activity">
    <reaction evidence="1">
        <text>ATP + H2O = ADP + phosphate + H(+)</text>
        <dbReference type="Rhea" id="RHEA:13065"/>
        <dbReference type="ChEBI" id="CHEBI:15377"/>
        <dbReference type="ChEBI" id="CHEBI:15378"/>
        <dbReference type="ChEBI" id="CHEBI:30616"/>
        <dbReference type="ChEBI" id="CHEBI:43474"/>
        <dbReference type="ChEBI" id="CHEBI:456216"/>
        <dbReference type="EC" id="5.6.2.3"/>
    </reaction>
</comment>
<dbReference type="InterPro" id="IPR010285">
    <property type="entry name" value="DNA_helicase_pif1-like_DEAD"/>
</dbReference>
<dbReference type="KEGG" id="rsz:108808275"/>
<dbReference type="GO" id="GO:0006281">
    <property type="term" value="P:DNA repair"/>
    <property type="evidence" value="ECO:0007669"/>
    <property type="project" value="UniProtKB-KW"/>
</dbReference>
<dbReference type="Pfam" id="PF14214">
    <property type="entry name" value="Helitron_like_N"/>
    <property type="match status" value="1"/>
</dbReference>
<feature type="region of interest" description="Disordered" evidence="2">
    <location>
        <begin position="162"/>
        <end position="208"/>
    </location>
</feature>
<comment type="similarity">
    <text evidence="1">Belongs to the helicase family.</text>
</comment>
<keyword evidence="1" id="KW-0547">Nucleotide-binding</keyword>
<dbReference type="CDD" id="cd18809">
    <property type="entry name" value="SF1_C_RecD"/>
    <property type="match status" value="1"/>
</dbReference>
<keyword evidence="1" id="KW-0233">DNA recombination</keyword>
<evidence type="ECO:0000259" key="4">
    <source>
        <dbReference type="Pfam" id="PF14214"/>
    </source>
</evidence>
<keyword evidence="1" id="KW-0067">ATP-binding</keyword>
<dbReference type="InterPro" id="IPR025476">
    <property type="entry name" value="Helitron_helicase-like"/>
</dbReference>
<reference evidence="7" key="1">
    <citation type="submission" date="2025-08" db="UniProtKB">
        <authorList>
            <consortium name="RefSeq"/>
        </authorList>
    </citation>
    <scope>IDENTIFICATION</scope>
    <source>
        <tissue evidence="7">Leaf</tissue>
    </source>
</reference>
<evidence type="ECO:0000256" key="1">
    <source>
        <dbReference type="RuleBase" id="RU363044"/>
    </source>
</evidence>
<protein>
    <recommendedName>
        <fullName evidence="1">ATP-dependent DNA helicase</fullName>
        <ecNumber evidence="1">5.6.2.3</ecNumber>
    </recommendedName>
</protein>
<keyword evidence="6" id="KW-1185">Reference proteome</keyword>
<keyword evidence="1" id="KW-0234">DNA repair</keyword>
<evidence type="ECO:0000259" key="3">
    <source>
        <dbReference type="Pfam" id="PF05970"/>
    </source>
</evidence>
<dbReference type="Pfam" id="PF21530">
    <property type="entry name" value="Pif1_2B_dom"/>
    <property type="match status" value="1"/>
</dbReference>
<evidence type="ECO:0000256" key="2">
    <source>
        <dbReference type="SAM" id="MobiDB-lite"/>
    </source>
</evidence>
<feature type="region of interest" description="Disordered" evidence="2">
    <location>
        <begin position="840"/>
        <end position="868"/>
    </location>
</feature>
<organism evidence="6 7">
    <name type="scientific">Raphanus sativus</name>
    <name type="common">Radish</name>
    <name type="synonym">Raphanus raphanistrum var. sativus</name>
    <dbReference type="NCBI Taxonomy" id="3726"/>
    <lineage>
        <taxon>Eukaryota</taxon>
        <taxon>Viridiplantae</taxon>
        <taxon>Streptophyta</taxon>
        <taxon>Embryophyta</taxon>
        <taxon>Tracheophyta</taxon>
        <taxon>Spermatophyta</taxon>
        <taxon>Magnoliopsida</taxon>
        <taxon>eudicotyledons</taxon>
        <taxon>Gunneridae</taxon>
        <taxon>Pentapetalae</taxon>
        <taxon>rosids</taxon>
        <taxon>malvids</taxon>
        <taxon>Brassicales</taxon>
        <taxon>Brassicaceae</taxon>
        <taxon>Brassiceae</taxon>
        <taxon>Raphanus</taxon>
    </lineage>
</organism>
<proteinExistence type="inferred from homology"/>